<dbReference type="PROSITE" id="PS50250">
    <property type="entry name" value="PCI"/>
    <property type="match status" value="1"/>
</dbReference>
<keyword evidence="4 5" id="KW-0648">Protein biosynthesis</keyword>
<comment type="function">
    <text evidence="5">Component of the eukaryotic translation initiation factor 3 (eIF-3) complex, which is involved in protein synthesis of a specialized repertoire of mRNAs and, together with other initiation factors, stimulates binding of mRNA and methionyl-tRNAi to the 40S ribosome. The eIF-3 complex specifically targets and initiates translation of a subset of mRNAs involved in cell proliferation.</text>
</comment>
<dbReference type="SMART" id="SM00088">
    <property type="entry name" value="PINT"/>
    <property type="match status" value="1"/>
</dbReference>
<dbReference type="OrthoDB" id="10267031at2759"/>
<dbReference type="GeneID" id="106328563"/>
<evidence type="ECO:0000256" key="4">
    <source>
        <dbReference type="ARBA" id="ARBA00022917"/>
    </source>
</evidence>
<comment type="similarity">
    <text evidence="5">Belongs to the eIF-3 subunit M family.</text>
</comment>
<dbReference type="AlphaFoldDB" id="A0A0D3B9D6"/>
<evidence type="ECO:0000256" key="3">
    <source>
        <dbReference type="ARBA" id="ARBA00022540"/>
    </source>
</evidence>
<comment type="similarity">
    <text evidence="1">Belongs to the CSN7/EIF3M family. CSN7 subfamily.</text>
</comment>
<dbReference type="GO" id="GO:0071541">
    <property type="term" value="C:eukaryotic translation initiation factor 3 complex, eIF3m"/>
    <property type="evidence" value="ECO:0007669"/>
    <property type="project" value="UniProtKB-UniRule"/>
</dbReference>
<dbReference type="PANTHER" id="PTHR15350">
    <property type="entry name" value="COP9 SIGNALOSOME COMPLEX SUBUNIT 7/DENDRITIC CELL PROTEIN GA17"/>
    <property type="match status" value="1"/>
</dbReference>
<dbReference type="GO" id="GO:0033290">
    <property type="term" value="C:eukaryotic 48S preinitiation complex"/>
    <property type="evidence" value="ECO:0007669"/>
    <property type="project" value="UniProtKB-UniRule"/>
</dbReference>
<evidence type="ECO:0000256" key="5">
    <source>
        <dbReference type="HAMAP-Rule" id="MF_03012"/>
    </source>
</evidence>
<dbReference type="eggNOG" id="KOG2753">
    <property type="taxonomic scope" value="Eukaryota"/>
</dbReference>
<dbReference type="InterPro" id="IPR040750">
    <property type="entry name" value="eIF3m_C_helix"/>
</dbReference>
<evidence type="ECO:0000256" key="2">
    <source>
        <dbReference type="ARBA" id="ARBA00022490"/>
    </source>
</evidence>
<keyword evidence="2 5" id="KW-0963">Cytoplasm</keyword>
<evidence type="ECO:0000313" key="8">
    <source>
        <dbReference type="Proteomes" id="UP000032141"/>
    </source>
</evidence>
<evidence type="ECO:0000313" key="7">
    <source>
        <dbReference type="EnsemblPlants" id="Bo3g055520.1"/>
    </source>
</evidence>
<dbReference type="Gramene" id="Bo3g055520.1">
    <property type="protein sequence ID" value="Bo3g055520.1"/>
    <property type="gene ID" value="Bo3g055520"/>
</dbReference>
<keyword evidence="3 5" id="KW-0396">Initiation factor</keyword>
<organism evidence="7 8">
    <name type="scientific">Brassica oleracea var. oleracea</name>
    <dbReference type="NCBI Taxonomy" id="109376"/>
    <lineage>
        <taxon>Eukaryota</taxon>
        <taxon>Viridiplantae</taxon>
        <taxon>Streptophyta</taxon>
        <taxon>Embryophyta</taxon>
        <taxon>Tracheophyta</taxon>
        <taxon>Spermatophyta</taxon>
        <taxon>Magnoliopsida</taxon>
        <taxon>eudicotyledons</taxon>
        <taxon>Gunneridae</taxon>
        <taxon>Pentapetalae</taxon>
        <taxon>rosids</taxon>
        <taxon>malvids</taxon>
        <taxon>Brassicales</taxon>
        <taxon>Brassicaceae</taxon>
        <taxon>Brassiceae</taxon>
        <taxon>Brassica</taxon>
    </lineage>
</organism>
<reference evidence="7" key="2">
    <citation type="submission" date="2015-03" db="UniProtKB">
        <authorList>
            <consortium name="EnsemblPlants"/>
        </authorList>
    </citation>
    <scope>IDENTIFICATION</scope>
</reference>
<dbReference type="OMA" id="SRCSEHI"/>
<dbReference type="GO" id="GO:0003743">
    <property type="term" value="F:translation initiation factor activity"/>
    <property type="evidence" value="ECO:0007669"/>
    <property type="project" value="UniProtKB-UniRule"/>
</dbReference>
<sequence length="415" mass="46409">MTTIVPTSEEDPFLAVVRFTSQLAWADAGPEAAEPEITRLCREAEESIVAGKWLELASLMVASAELVSSKISEKDLECTYTIICSLVKNANSPEDVLEMVKAISSKVVQKPSDKASLRLKILFNLYNLVDHPYARFQVYMKALTLAVEGKVAEYVVPSFEKIDSFLKEWSLDTKDQRQLFLAIANVLRENKSLVKESLKFLTKYLASFSNEDALDEAKEEAVRAVIEFVKASSIFQCDLLDLPAVAQLEKDAKYATVYQLLKIFLTQRLNAYMEFQAANAECLQTYGLVDEECVTKMRLLSLVDLASDESGKIPYTSIKDTLQVKEEEVELWIVKAITAKLIDCKMDQMNQVVIVSRCSEREFGSKQWQSLRTKLATWRDNIGNVISTIESNKVTEEGSQASSASAATIQGLGVR</sequence>
<feature type="domain" description="PCI" evidence="6">
    <location>
        <begin position="193"/>
        <end position="360"/>
    </location>
</feature>
<dbReference type="HOGENOM" id="CLU_035254_2_0_1"/>
<comment type="subunit">
    <text evidence="5">Component of the eukaryotic translation initiation factor 3 (eIF-3) complex.</text>
</comment>
<dbReference type="GO" id="GO:0016282">
    <property type="term" value="C:eukaryotic 43S preinitiation complex"/>
    <property type="evidence" value="ECO:0007669"/>
    <property type="project" value="UniProtKB-UniRule"/>
</dbReference>
<accession>A0A0D3B9D6</accession>
<comment type="subcellular location">
    <subcellularLocation>
        <location evidence="5">Cytoplasm</location>
    </subcellularLocation>
</comment>
<dbReference type="GO" id="GO:0001732">
    <property type="term" value="P:formation of cytoplasmic translation initiation complex"/>
    <property type="evidence" value="ECO:0007669"/>
    <property type="project" value="UniProtKB-UniRule"/>
</dbReference>
<dbReference type="PANTHER" id="PTHR15350:SF2">
    <property type="entry name" value="EUKARYOTIC TRANSLATION INITIATION FACTOR 3 SUBUNIT M"/>
    <property type="match status" value="1"/>
</dbReference>
<protein>
    <recommendedName>
        <fullName evidence="5">Eukaryotic translation initiation factor 3 subunit M</fullName>
        <shortName evidence="5">eIF3m</shortName>
    </recommendedName>
</protein>
<proteinExistence type="inferred from homology"/>
<evidence type="ECO:0000259" key="6">
    <source>
        <dbReference type="PROSITE" id="PS50250"/>
    </source>
</evidence>
<reference evidence="7 8" key="1">
    <citation type="journal article" date="2014" name="Genome Biol.">
        <title>Transcriptome and methylome profiling reveals relics of genome dominance in the mesopolyploid Brassica oleracea.</title>
        <authorList>
            <person name="Parkin I.A."/>
            <person name="Koh C."/>
            <person name="Tang H."/>
            <person name="Robinson S.J."/>
            <person name="Kagale S."/>
            <person name="Clarke W.E."/>
            <person name="Town C.D."/>
            <person name="Nixon J."/>
            <person name="Krishnakumar V."/>
            <person name="Bidwell S.L."/>
            <person name="Denoeud F."/>
            <person name="Belcram H."/>
            <person name="Links M.G."/>
            <person name="Just J."/>
            <person name="Clarke C."/>
            <person name="Bender T."/>
            <person name="Huebert T."/>
            <person name="Mason A.S."/>
            <person name="Pires J.C."/>
            <person name="Barker G."/>
            <person name="Moore J."/>
            <person name="Walley P.G."/>
            <person name="Manoli S."/>
            <person name="Batley J."/>
            <person name="Edwards D."/>
            <person name="Nelson M.N."/>
            <person name="Wang X."/>
            <person name="Paterson A.H."/>
            <person name="King G."/>
            <person name="Bancroft I."/>
            <person name="Chalhoub B."/>
            <person name="Sharpe A.G."/>
        </authorList>
    </citation>
    <scope>NUCLEOTIDE SEQUENCE</scope>
    <source>
        <strain evidence="7 8">cv. TO1000</strain>
    </source>
</reference>
<dbReference type="Proteomes" id="UP000032141">
    <property type="component" value="Chromosome C3"/>
</dbReference>
<dbReference type="InterPro" id="IPR045237">
    <property type="entry name" value="COPS7/eIF3m"/>
</dbReference>
<dbReference type="InterPro" id="IPR000717">
    <property type="entry name" value="PCI_dom"/>
</dbReference>
<dbReference type="HAMAP" id="MF_03012">
    <property type="entry name" value="eIF3m"/>
    <property type="match status" value="1"/>
</dbReference>
<dbReference type="EnsemblPlants" id="Bo3g055520.1">
    <property type="protein sequence ID" value="Bo3g055520.1"/>
    <property type="gene ID" value="Bo3g055520"/>
</dbReference>
<dbReference type="Pfam" id="PF01399">
    <property type="entry name" value="PCI"/>
    <property type="match status" value="1"/>
</dbReference>
<dbReference type="STRING" id="109376.A0A0D3B9D6"/>
<dbReference type="InterPro" id="IPR027528">
    <property type="entry name" value="eIF3m"/>
</dbReference>
<evidence type="ECO:0000256" key="1">
    <source>
        <dbReference type="ARBA" id="ARBA00008482"/>
    </source>
</evidence>
<dbReference type="SUPFAM" id="SSF46785">
    <property type="entry name" value="Winged helix' DNA-binding domain"/>
    <property type="match status" value="1"/>
</dbReference>
<dbReference type="KEGG" id="boe:106328563"/>
<dbReference type="Pfam" id="PF18005">
    <property type="entry name" value="eIF3m_C_helix"/>
    <property type="match status" value="1"/>
</dbReference>
<name>A0A0D3B9D6_BRAOL</name>
<dbReference type="InterPro" id="IPR036390">
    <property type="entry name" value="WH_DNA-bd_sf"/>
</dbReference>
<keyword evidence="8" id="KW-1185">Reference proteome</keyword>
<dbReference type="RefSeq" id="XP_013622485.1">
    <property type="nucleotide sequence ID" value="XM_013767031.1"/>
</dbReference>